<proteinExistence type="predicted"/>
<dbReference type="Pfam" id="PF12937">
    <property type="entry name" value="F-box-like"/>
    <property type="match status" value="1"/>
</dbReference>
<dbReference type="InterPro" id="IPR053197">
    <property type="entry name" value="F-box_SCFL_complex_component"/>
</dbReference>
<dbReference type="PANTHER" id="PTHR34223">
    <property type="entry name" value="OS11G0201299 PROTEIN"/>
    <property type="match status" value="1"/>
</dbReference>
<organism evidence="2 3">
    <name type="scientific">Zea mays</name>
    <name type="common">Maize</name>
    <dbReference type="NCBI Taxonomy" id="4577"/>
    <lineage>
        <taxon>Eukaryota</taxon>
        <taxon>Viridiplantae</taxon>
        <taxon>Streptophyta</taxon>
        <taxon>Embryophyta</taxon>
        <taxon>Tracheophyta</taxon>
        <taxon>Spermatophyta</taxon>
        <taxon>Magnoliopsida</taxon>
        <taxon>Liliopsida</taxon>
        <taxon>Poales</taxon>
        <taxon>Poaceae</taxon>
        <taxon>PACMAD clade</taxon>
        <taxon>Panicoideae</taxon>
        <taxon>Andropogonodae</taxon>
        <taxon>Andropogoneae</taxon>
        <taxon>Tripsacinae</taxon>
        <taxon>Zea</taxon>
    </lineage>
</organism>
<dbReference type="InterPro" id="IPR036047">
    <property type="entry name" value="F-box-like_dom_sf"/>
</dbReference>
<dbReference type="InterPro" id="IPR032675">
    <property type="entry name" value="LRR_dom_sf"/>
</dbReference>
<dbReference type="EnsemblPlants" id="Zm00001eb176520_T002">
    <property type="protein sequence ID" value="Zm00001eb176520_P002"/>
    <property type="gene ID" value="Zm00001eb176520"/>
</dbReference>
<evidence type="ECO:0000259" key="1">
    <source>
        <dbReference type="Pfam" id="PF12937"/>
    </source>
</evidence>
<reference evidence="2" key="3">
    <citation type="submission" date="2021-05" db="UniProtKB">
        <authorList>
            <consortium name="EnsemblPlants"/>
        </authorList>
    </citation>
    <scope>IDENTIFICATION</scope>
    <source>
        <strain evidence="2">cv. B73</strain>
    </source>
</reference>
<evidence type="ECO:0000313" key="3">
    <source>
        <dbReference type="Proteomes" id="UP000007305"/>
    </source>
</evidence>
<dbReference type="AlphaFoldDB" id="A0A804NPQ4"/>
<reference evidence="2" key="2">
    <citation type="submission" date="2019-07" db="EMBL/GenBank/DDBJ databases">
        <authorList>
            <person name="Seetharam A."/>
            <person name="Woodhouse M."/>
            <person name="Cannon E."/>
        </authorList>
    </citation>
    <scope>NUCLEOTIDE SEQUENCE [LARGE SCALE GENOMIC DNA]</scope>
    <source>
        <strain evidence="2">cv. B73</strain>
    </source>
</reference>
<dbReference type="Proteomes" id="UP000007305">
    <property type="component" value="Chromosome 4"/>
</dbReference>
<gene>
    <name evidence="2" type="primary">LOC100277653</name>
</gene>
<dbReference type="SUPFAM" id="SSF52047">
    <property type="entry name" value="RNI-like"/>
    <property type="match status" value="1"/>
</dbReference>
<dbReference type="Gramene" id="Zm00001eb176520_T002">
    <property type="protein sequence ID" value="Zm00001eb176520_P002"/>
    <property type="gene ID" value="Zm00001eb176520"/>
</dbReference>
<sequence>MDALPDGVVQHILSQLSNARDVAACAAVARCWRDCMPFLPSLYFPRGAFESVGVGPASAVAAADDVIGRMVDAAARLEELVVYCPFSASLLPHWLAARAATLRVLELRVESAADDKSGHLDSIGVATSLEELRLWALRMTRAPAWGQMERLRVLEVVGAVLEDAAVNGAVAACPNLTDLALLGCECAGEAVISLAHLERCRLDFVGSGNTSLRFAAPRVSSLEVQGFSLIYLQGGNRLKHLTISKNTGTVRR</sequence>
<keyword evidence="3" id="KW-1185">Reference proteome</keyword>
<protein>
    <recommendedName>
        <fullName evidence="1">F-box domain-containing protein</fullName>
    </recommendedName>
</protein>
<feature type="domain" description="F-box" evidence="1">
    <location>
        <begin position="2"/>
        <end position="35"/>
    </location>
</feature>
<accession>A0A804NPQ4</accession>
<dbReference type="Gene3D" id="3.80.10.10">
    <property type="entry name" value="Ribonuclease Inhibitor"/>
    <property type="match status" value="1"/>
</dbReference>
<dbReference type="SUPFAM" id="SSF81383">
    <property type="entry name" value="F-box domain"/>
    <property type="match status" value="1"/>
</dbReference>
<evidence type="ECO:0000313" key="2">
    <source>
        <dbReference type="EnsemblPlants" id="Zm00001eb176520_P002"/>
    </source>
</evidence>
<reference evidence="3" key="1">
    <citation type="journal article" date="2009" name="Science">
        <title>The B73 maize genome: complexity, diversity, and dynamics.</title>
        <authorList>
            <person name="Schnable P.S."/>
            <person name="Ware D."/>
            <person name="Fulton R.S."/>
            <person name="Stein J.C."/>
            <person name="Wei F."/>
            <person name="Pasternak S."/>
            <person name="Liang C."/>
            <person name="Zhang J."/>
            <person name="Fulton L."/>
            <person name="Graves T.A."/>
            <person name="Minx P."/>
            <person name="Reily A.D."/>
            <person name="Courtney L."/>
            <person name="Kruchowski S.S."/>
            <person name="Tomlinson C."/>
            <person name="Strong C."/>
            <person name="Delehaunty K."/>
            <person name="Fronick C."/>
            <person name="Courtney B."/>
            <person name="Rock S.M."/>
            <person name="Belter E."/>
            <person name="Du F."/>
            <person name="Kim K."/>
            <person name="Abbott R.M."/>
            <person name="Cotton M."/>
            <person name="Levy A."/>
            <person name="Marchetto P."/>
            <person name="Ochoa K."/>
            <person name="Jackson S.M."/>
            <person name="Gillam B."/>
            <person name="Chen W."/>
            <person name="Yan L."/>
            <person name="Higginbotham J."/>
            <person name="Cardenas M."/>
            <person name="Waligorski J."/>
            <person name="Applebaum E."/>
            <person name="Phelps L."/>
            <person name="Falcone J."/>
            <person name="Kanchi K."/>
            <person name="Thane T."/>
            <person name="Scimone A."/>
            <person name="Thane N."/>
            <person name="Henke J."/>
            <person name="Wang T."/>
            <person name="Ruppert J."/>
            <person name="Shah N."/>
            <person name="Rotter K."/>
            <person name="Hodges J."/>
            <person name="Ingenthron E."/>
            <person name="Cordes M."/>
            <person name="Kohlberg S."/>
            <person name="Sgro J."/>
            <person name="Delgado B."/>
            <person name="Mead K."/>
            <person name="Chinwalla A."/>
            <person name="Leonard S."/>
            <person name="Crouse K."/>
            <person name="Collura K."/>
            <person name="Kudrna D."/>
            <person name="Currie J."/>
            <person name="He R."/>
            <person name="Angelova A."/>
            <person name="Rajasekar S."/>
            <person name="Mueller T."/>
            <person name="Lomeli R."/>
            <person name="Scara G."/>
            <person name="Ko A."/>
            <person name="Delaney K."/>
            <person name="Wissotski M."/>
            <person name="Lopez G."/>
            <person name="Campos D."/>
            <person name="Braidotti M."/>
            <person name="Ashley E."/>
            <person name="Golser W."/>
            <person name="Kim H."/>
            <person name="Lee S."/>
            <person name="Lin J."/>
            <person name="Dujmic Z."/>
            <person name="Kim W."/>
            <person name="Talag J."/>
            <person name="Zuccolo A."/>
            <person name="Fan C."/>
            <person name="Sebastian A."/>
            <person name="Kramer M."/>
            <person name="Spiegel L."/>
            <person name="Nascimento L."/>
            <person name="Zutavern T."/>
            <person name="Miller B."/>
            <person name="Ambroise C."/>
            <person name="Muller S."/>
            <person name="Spooner W."/>
            <person name="Narechania A."/>
            <person name="Ren L."/>
            <person name="Wei S."/>
            <person name="Kumari S."/>
            <person name="Faga B."/>
            <person name="Levy M.J."/>
            <person name="McMahan L."/>
            <person name="Van Buren P."/>
            <person name="Vaughn M.W."/>
            <person name="Ying K."/>
            <person name="Yeh C.-T."/>
            <person name="Emrich S.J."/>
            <person name="Jia Y."/>
            <person name="Kalyanaraman A."/>
            <person name="Hsia A.-P."/>
            <person name="Barbazuk W.B."/>
            <person name="Baucom R.S."/>
            <person name="Brutnell T.P."/>
            <person name="Carpita N.C."/>
            <person name="Chaparro C."/>
            <person name="Chia J.-M."/>
            <person name="Deragon J.-M."/>
            <person name="Estill J.C."/>
            <person name="Fu Y."/>
            <person name="Jeddeloh J.A."/>
            <person name="Han Y."/>
            <person name="Lee H."/>
            <person name="Li P."/>
            <person name="Lisch D.R."/>
            <person name="Liu S."/>
            <person name="Liu Z."/>
            <person name="Nagel D.H."/>
            <person name="McCann M.C."/>
            <person name="SanMiguel P."/>
            <person name="Myers A.M."/>
            <person name="Nettleton D."/>
            <person name="Nguyen J."/>
            <person name="Penning B.W."/>
            <person name="Ponnala L."/>
            <person name="Schneider K.L."/>
            <person name="Schwartz D.C."/>
            <person name="Sharma A."/>
            <person name="Soderlund C."/>
            <person name="Springer N.M."/>
            <person name="Sun Q."/>
            <person name="Wang H."/>
            <person name="Waterman M."/>
            <person name="Westerman R."/>
            <person name="Wolfgruber T.K."/>
            <person name="Yang L."/>
            <person name="Yu Y."/>
            <person name="Zhang L."/>
            <person name="Zhou S."/>
            <person name="Zhu Q."/>
            <person name="Bennetzen J.L."/>
            <person name="Dawe R.K."/>
            <person name="Jiang J."/>
            <person name="Jiang N."/>
            <person name="Presting G.G."/>
            <person name="Wessler S.R."/>
            <person name="Aluru S."/>
            <person name="Martienssen R.A."/>
            <person name="Clifton S.W."/>
            <person name="McCombie W.R."/>
            <person name="Wing R.A."/>
            <person name="Wilson R.K."/>
        </authorList>
    </citation>
    <scope>NUCLEOTIDE SEQUENCE [LARGE SCALE GENOMIC DNA]</scope>
    <source>
        <strain evidence="3">cv. B73</strain>
    </source>
</reference>
<dbReference type="InterPro" id="IPR001810">
    <property type="entry name" value="F-box_dom"/>
</dbReference>
<name>A0A804NPQ4_MAIZE</name>